<keyword evidence="5" id="KW-1185">Reference proteome</keyword>
<dbReference type="GO" id="GO:0005576">
    <property type="term" value="C:extracellular region"/>
    <property type="evidence" value="ECO:0007669"/>
    <property type="project" value="UniProtKB-SubCell"/>
</dbReference>
<dbReference type="EMBL" id="JAAIVJ010000002">
    <property type="protein sequence ID" value="NEY89899.1"/>
    <property type="molecule type" value="Genomic_DNA"/>
</dbReference>
<feature type="region of interest" description="Disordered" evidence="3">
    <location>
        <begin position="544"/>
        <end position="563"/>
    </location>
</feature>
<sequence>MASFQVLNRSPDGSTYFSQLAMNNWLSAPIVEMVSRGFNGSFVEMDYLTMQMTAVPGFPPLFFRVYGHFNFVTDVTPSGTGTYVQAGSLINRIEVIDATGKVYNYVDGLSFAINSNKTTVAINPINAFANSFQFGEMPLNEIMFGGNDILTGNAGTEVLDGFGGEDSLSGLGGSDALYGNAGHDTLNGGDGADDLYGGSGNDLIVGYTAGDYIDGGANVDTWALTGTFSTGLSVPVPVFYTGVSFYNIEAIRIIWGEIVLNSSQVGGSSTVQTIEAGSISRDSLRVDMAAGSNVMNLSTVAFVNWNNWLGEFDRITLNGSAGNDTIDGSLMDDRIWGFDGNNLLRGGGGADNISAGDGQDILRGGDREDTLVGWGGNDTLVGDDDYALVPGAQYGDDSLYGGAGNDAMTAAGGFNLMDGGDGIDTVDYRFLAQRPSEPEQFPVAVTIDLSRVVNPNDPNSPFSAFVTLDMTEVHISMARDFLLNIENVEGSNYADTITGNAVANVLNGWGAADQISGRLGDDVLGGGAGADSLFGEDGNDRLIGGTGSDRLDGGAGNNNLNGGEGADTLGGGVGNDILAGGAGSDSLSGEDGADLLRGDAGADVLLGGFGADTLRGGAGNDVLSGGGDADRFVFDVALTANIDRITDYAMADDVIALSNAVFTGLAGGLLTETRFKNLALGAADTSDRILWDPSTGGLFFDADGAGGVAAVRFATLQAGLALTAAEFVVF</sequence>
<dbReference type="InterPro" id="IPR001343">
    <property type="entry name" value="Hemolysn_Ca-bd"/>
</dbReference>
<organism evidence="4 5">
    <name type="scientific">Tabrizicola oligotrophica</name>
    <dbReference type="NCBI Taxonomy" id="2710650"/>
    <lineage>
        <taxon>Bacteria</taxon>
        <taxon>Pseudomonadati</taxon>
        <taxon>Pseudomonadota</taxon>
        <taxon>Alphaproteobacteria</taxon>
        <taxon>Rhodobacterales</taxon>
        <taxon>Paracoccaceae</taxon>
        <taxon>Tabrizicola</taxon>
    </lineage>
</organism>
<dbReference type="RefSeq" id="WP_164623928.1">
    <property type="nucleotide sequence ID" value="NZ_JAAIVJ010000002.1"/>
</dbReference>
<dbReference type="InterPro" id="IPR011049">
    <property type="entry name" value="Serralysin-like_metalloprot_C"/>
</dbReference>
<dbReference type="SUPFAM" id="SSF51120">
    <property type="entry name" value="beta-Roll"/>
    <property type="match status" value="4"/>
</dbReference>
<evidence type="ECO:0000256" key="3">
    <source>
        <dbReference type="SAM" id="MobiDB-lite"/>
    </source>
</evidence>
<reference evidence="4 5" key="1">
    <citation type="submission" date="2020-02" db="EMBL/GenBank/DDBJ databases">
        <authorList>
            <person name="Chen W.-M."/>
        </authorList>
    </citation>
    <scope>NUCLEOTIDE SEQUENCE [LARGE SCALE GENOMIC DNA]</scope>
    <source>
        <strain evidence="4 5">KMS-5</strain>
    </source>
</reference>
<dbReference type="Proteomes" id="UP000477782">
    <property type="component" value="Unassembled WGS sequence"/>
</dbReference>
<protein>
    <recommendedName>
        <fullName evidence="6">Calcium-binding protein</fullName>
    </recommendedName>
</protein>
<dbReference type="PRINTS" id="PR00313">
    <property type="entry name" value="CABNDNGRPT"/>
</dbReference>
<evidence type="ECO:0000313" key="4">
    <source>
        <dbReference type="EMBL" id="NEY89899.1"/>
    </source>
</evidence>
<dbReference type="PANTHER" id="PTHR38340">
    <property type="entry name" value="S-LAYER PROTEIN"/>
    <property type="match status" value="1"/>
</dbReference>
<dbReference type="AlphaFoldDB" id="A0A6M0QQX8"/>
<dbReference type="GO" id="GO:0005509">
    <property type="term" value="F:calcium ion binding"/>
    <property type="evidence" value="ECO:0007669"/>
    <property type="project" value="InterPro"/>
</dbReference>
<dbReference type="InterPro" id="IPR050557">
    <property type="entry name" value="RTX_toxin/Mannuronan_C5-epim"/>
</dbReference>
<proteinExistence type="predicted"/>
<dbReference type="PANTHER" id="PTHR38340:SF1">
    <property type="entry name" value="S-LAYER PROTEIN"/>
    <property type="match status" value="1"/>
</dbReference>
<evidence type="ECO:0000313" key="5">
    <source>
        <dbReference type="Proteomes" id="UP000477782"/>
    </source>
</evidence>
<accession>A0A6M0QQX8</accession>
<evidence type="ECO:0008006" key="6">
    <source>
        <dbReference type="Google" id="ProtNLM"/>
    </source>
</evidence>
<dbReference type="PROSITE" id="PS00330">
    <property type="entry name" value="HEMOLYSIN_CALCIUM"/>
    <property type="match status" value="7"/>
</dbReference>
<gene>
    <name evidence="4" type="ORF">G4Z14_06260</name>
</gene>
<dbReference type="InterPro" id="IPR018511">
    <property type="entry name" value="Hemolysin-typ_Ca-bd_CS"/>
</dbReference>
<keyword evidence="2" id="KW-0964">Secreted</keyword>
<name>A0A6M0QQX8_9RHOB</name>
<dbReference type="Pfam" id="PF00353">
    <property type="entry name" value="HemolysinCabind"/>
    <property type="match status" value="9"/>
</dbReference>
<comment type="subcellular location">
    <subcellularLocation>
        <location evidence="1">Secreted</location>
    </subcellularLocation>
</comment>
<evidence type="ECO:0000256" key="2">
    <source>
        <dbReference type="ARBA" id="ARBA00022525"/>
    </source>
</evidence>
<evidence type="ECO:0000256" key="1">
    <source>
        <dbReference type="ARBA" id="ARBA00004613"/>
    </source>
</evidence>
<dbReference type="Gene3D" id="2.150.10.10">
    <property type="entry name" value="Serralysin-like metalloprotease, C-terminal"/>
    <property type="match status" value="5"/>
</dbReference>
<comment type="caution">
    <text evidence="4">The sequence shown here is derived from an EMBL/GenBank/DDBJ whole genome shotgun (WGS) entry which is preliminary data.</text>
</comment>